<dbReference type="RefSeq" id="WP_211634401.1">
    <property type="nucleotide sequence ID" value="NZ_CP073100.1"/>
</dbReference>
<evidence type="ECO:0000313" key="2">
    <source>
        <dbReference type="EMBL" id="QUE53057.1"/>
    </source>
</evidence>
<sequence length="65" mass="7198">MNAAHPYWYEGEPEPQRPYEAANDGFPGDKDVSVPPKGSDPAAKERDKLTSSGDFTFGRSPDEKR</sequence>
<organism evidence="2 3">
    <name type="scientific">Luteolibacter ambystomatis</name>
    <dbReference type="NCBI Taxonomy" id="2824561"/>
    <lineage>
        <taxon>Bacteria</taxon>
        <taxon>Pseudomonadati</taxon>
        <taxon>Verrucomicrobiota</taxon>
        <taxon>Verrucomicrobiia</taxon>
        <taxon>Verrucomicrobiales</taxon>
        <taxon>Verrucomicrobiaceae</taxon>
        <taxon>Luteolibacter</taxon>
    </lineage>
</organism>
<reference evidence="2" key="1">
    <citation type="submission" date="2021-04" db="EMBL/GenBank/DDBJ databases">
        <title>Luteolibacter sp. 32A isolated from the skin of an Anderson's salamander (Ambystoma andersonii).</title>
        <authorList>
            <person name="Spergser J."/>
            <person name="Busse H.-J."/>
        </authorList>
    </citation>
    <scope>NUCLEOTIDE SEQUENCE</scope>
    <source>
        <strain evidence="2">32A</strain>
    </source>
</reference>
<name>A0A975J315_9BACT</name>
<evidence type="ECO:0000313" key="3">
    <source>
        <dbReference type="Proteomes" id="UP000676169"/>
    </source>
</evidence>
<dbReference type="Proteomes" id="UP000676169">
    <property type="component" value="Chromosome"/>
</dbReference>
<proteinExistence type="predicted"/>
<feature type="region of interest" description="Disordered" evidence="1">
    <location>
        <begin position="1"/>
        <end position="65"/>
    </location>
</feature>
<protein>
    <submittedName>
        <fullName evidence="2">Uncharacterized protein</fullName>
    </submittedName>
</protein>
<dbReference type="EMBL" id="CP073100">
    <property type="protein sequence ID" value="QUE53057.1"/>
    <property type="molecule type" value="Genomic_DNA"/>
</dbReference>
<keyword evidence="3" id="KW-1185">Reference proteome</keyword>
<dbReference type="KEGG" id="lamb:KBB96_09215"/>
<evidence type="ECO:0000256" key="1">
    <source>
        <dbReference type="SAM" id="MobiDB-lite"/>
    </source>
</evidence>
<gene>
    <name evidence="2" type="ORF">KBB96_09215</name>
</gene>
<accession>A0A975J315</accession>
<dbReference type="AlphaFoldDB" id="A0A975J315"/>